<dbReference type="GO" id="GO:0005886">
    <property type="term" value="C:plasma membrane"/>
    <property type="evidence" value="ECO:0007669"/>
    <property type="project" value="UniProtKB-SubCell"/>
</dbReference>
<dbReference type="RefSeq" id="WP_062973299.1">
    <property type="nucleotide sequence ID" value="NZ_JAAXOT010000002.1"/>
</dbReference>
<evidence type="ECO:0000256" key="6">
    <source>
        <dbReference type="SAM" id="MobiDB-lite"/>
    </source>
</evidence>
<evidence type="ECO:0000259" key="8">
    <source>
        <dbReference type="PROSITE" id="PS50850"/>
    </source>
</evidence>
<dbReference type="SUPFAM" id="SSF103473">
    <property type="entry name" value="MFS general substrate transporter"/>
    <property type="match status" value="1"/>
</dbReference>
<proteinExistence type="predicted"/>
<evidence type="ECO:0000256" key="1">
    <source>
        <dbReference type="ARBA" id="ARBA00004651"/>
    </source>
</evidence>
<comment type="caution">
    <text evidence="9">The sequence shown here is derived from an EMBL/GenBank/DDBJ whole genome shotgun (WGS) entry which is preliminary data.</text>
</comment>
<reference evidence="9 10" key="1">
    <citation type="submission" date="2020-04" db="EMBL/GenBank/DDBJ databases">
        <title>MicrobeNet Type strains.</title>
        <authorList>
            <person name="Nicholson A.C."/>
        </authorList>
    </citation>
    <scope>NUCLEOTIDE SEQUENCE [LARGE SCALE GENOMIC DNA]</scope>
    <source>
        <strain evidence="9 10">JCM 3332</strain>
    </source>
</reference>
<feature type="domain" description="Major facilitator superfamily (MFS) profile" evidence="8">
    <location>
        <begin position="14"/>
        <end position="400"/>
    </location>
</feature>
<feature type="transmembrane region" description="Helical" evidence="7">
    <location>
        <begin position="221"/>
        <end position="241"/>
    </location>
</feature>
<sequence>MRTMARPGTISAGTLVLLTALYFAQGLPYGFFTQALPVVLRESGFSLIEISATGVLFAPWALKFLWAPYVDSYGTRRQWLLTLQLASSAIAFGLACLDLSSSLRWLLIGIAVVNAVSATQDVATDGLAVQLLGPQERGLGNGIQVGAYRIGMIVGGGALLWLFALAGWRSLFAAMAILLLLTTIPVWWLPRDRERTEHKTPPRPAALTTGWWKRLRQPGMLTFILLIGGFKFGDSMGSAMVGPFMSDAGLTLGQIALVKGALSSAGALAGAALGGWLCFRYGRRRALLIGGVTQTASLALYLIAAFGTGGFGLIVTASLAEHILGGAATVAVFTLMMDASDRDHAGSDYTLLACAVVTVQGVAGFAAGTVGELLGYPALFGSSLVLSGLGCAVLIIATDRGKGPSGVHAVWNSPRTARRHPAGHAGADDATRPGTTTR</sequence>
<dbReference type="PROSITE" id="PS50850">
    <property type="entry name" value="MFS"/>
    <property type="match status" value="1"/>
</dbReference>
<feature type="transmembrane region" description="Helical" evidence="7">
    <location>
        <begin position="50"/>
        <end position="67"/>
    </location>
</feature>
<dbReference type="EMBL" id="JAAXOT010000002">
    <property type="protein sequence ID" value="NKY55527.1"/>
    <property type="molecule type" value="Genomic_DNA"/>
</dbReference>
<organism evidence="9 10">
    <name type="scientific">Nocardia flavorosea</name>
    <dbReference type="NCBI Taxonomy" id="53429"/>
    <lineage>
        <taxon>Bacteria</taxon>
        <taxon>Bacillati</taxon>
        <taxon>Actinomycetota</taxon>
        <taxon>Actinomycetes</taxon>
        <taxon>Mycobacteriales</taxon>
        <taxon>Nocardiaceae</taxon>
        <taxon>Nocardia</taxon>
    </lineage>
</organism>
<dbReference type="CDD" id="cd17485">
    <property type="entry name" value="MFS_MFSD3"/>
    <property type="match status" value="1"/>
</dbReference>
<feature type="region of interest" description="Disordered" evidence="6">
    <location>
        <begin position="414"/>
        <end position="438"/>
    </location>
</feature>
<comment type="subcellular location">
    <subcellularLocation>
        <location evidence="1">Cell membrane</location>
        <topology evidence="1">Multi-pass membrane protein</topology>
    </subcellularLocation>
</comment>
<keyword evidence="4 7" id="KW-1133">Transmembrane helix</keyword>
<gene>
    <name evidence="9" type="ORF">HGA15_04990</name>
</gene>
<evidence type="ECO:0000256" key="3">
    <source>
        <dbReference type="ARBA" id="ARBA00022692"/>
    </source>
</evidence>
<feature type="transmembrane region" description="Helical" evidence="7">
    <location>
        <begin position="145"/>
        <end position="164"/>
    </location>
</feature>
<dbReference type="InterPro" id="IPR036259">
    <property type="entry name" value="MFS_trans_sf"/>
</dbReference>
<evidence type="ECO:0000256" key="2">
    <source>
        <dbReference type="ARBA" id="ARBA00022448"/>
    </source>
</evidence>
<evidence type="ECO:0000256" key="4">
    <source>
        <dbReference type="ARBA" id="ARBA00022989"/>
    </source>
</evidence>
<dbReference type="InterPro" id="IPR004752">
    <property type="entry name" value="AmpG_permease/AT-1"/>
</dbReference>
<dbReference type="PANTHER" id="PTHR12778:SF10">
    <property type="entry name" value="MAJOR FACILITATOR SUPERFAMILY DOMAIN-CONTAINING PROTEIN 3"/>
    <property type="match status" value="1"/>
</dbReference>
<dbReference type="Pfam" id="PF07690">
    <property type="entry name" value="MFS_1"/>
    <property type="match status" value="1"/>
</dbReference>
<dbReference type="InterPro" id="IPR020846">
    <property type="entry name" value="MFS_dom"/>
</dbReference>
<evidence type="ECO:0000313" key="10">
    <source>
        <dbReference type="Proteomes" id="UP000570678"/>
    </source>
</evidence>
<evidence type="ECO:0000256" key="7">
    <source>
        <dbReference type="SAM" id="Phobius"/>
    </source>
</evidence>
<dbReference type="PANTHER" id="PTHR12778">
    <property type="entry name" value="SOLUTE CARRIER FAMILY 33 ACETYL-COA TRANSPORTER -RELATED"/>
    <property type="match status" value="1"/>
</dbReference>
<dbReference type="Proteomes" id="UP000570678">
    <property type="component" value="Unassembled WGS sequence"/>
</dbReference>
<keyword evidence="2" id="KW-0813">Transport</keyword>
<feature type="transmembrane region" description="Helical" evidence="7">
    <location>
        <begin position="261"/>
        <end position="279"/>
    </location>
</feature>
<dbReference type="InterPro" id="IPR011701">
    <property type="entry name" value="MFS"/>
</dbReference>
<dbReference type="Gene3D" id="1.20.1250.20">
    <property type="entry name" value="MFS general substrate transporter like domains"/>
    <property type="match status" value="2"/>
</dbReference>
<feature type="transmembrane region" description="Helical" evidence="7">
    <location>
        <begin position="374"/>
        <end position="397"/>
    </location>
</feature>
<name>A0A846Y9J9_9NOCA</name>
<dbReference type="GO" id="GO:0022857">
    <property type="term" value="F:transmembrane transporter activity"/>
    <property type="evidence" value="ECO:0007669"/>
    <property type="project" value="InterPro"/>
</dbReference>
<accession>A0A846Y9J9</accession>
<feature type="transmembrane region" description="Helical" evidence="7">
    <location>
        <begin position="313"/>
        <end position="337"/>
    </location>
</feature>
<dbReference type="AlphaFoldDB" id="A0A846Y9J9"/>
<keyword evidence="10" id="KW-1185">Reference proteome</keyword>
<feature type="transmembrane region" description="Helical" evidence="7">
    <location>
        <begin position="286"/>
        <end position="307"/>
    </location>
</feature>
<feature type="transmembrane region" description="Helical" evidence="7">
    <location>
        <begin position="349"/>
        <end position="368"/>
    </location>
</feature>
<keyword evidence="3 7" id="KW-0812">Transmembrane</keyword>
<feature type="transmembrane region" description="Helical" evidence="7">
    <location>
        <begin position="170"/>
        <end position="189"/>
    </location>
</feature>
<evidence type="ECO:0000256" key="5">
    <source>
        <dbReference type="ARBA" id="ARBA00023136"/>
    </source>
</evidence>
<evidence type="ECO:0000313" key="9">
    <source>
        <dbReference type="EMBL" id="NKY55527.1"/>
    </source>
</evidence>
<keyword evidence="5 7" id="KW-0472">Membrane</keyword>
<protein>
    <submittedName>
        <fullName evidence="9">MFS transporter</fullName>
    </submittedName>
</protein>